<name>A0A165IW84_9BASI</name>
<reference evidence="1 2" key="1">
    <citation type="journal article" date="2016" name="Mol. Biol. Evol.">
        <title>Comparative Genomics of Early-Diverging Mushroom-Forming Fungi Provides Insights into the Origins of Lignocellulose Decay Capabilities.</title>
        <authorList>
            <person name="Nagy L.G."/>
            <person name="Riley R."/>
            <person name="Tritt A."/>
            <person name="Adam C."/>
            <person name="Daum C."/>
            <person name="Floudas D."/>
            <person name="Sun H."/>
            <person name="Yadav J.S."/>
            <person name="Pangilinan J."/>
            <person name="Larsson K.H."/>
            <person name="Matsuura K."/>
            <person name="Barry K."/>
            <person name="Labutti K."/>
            <person name="Kuo R."/>
            <person name="Ohm R.A."/>
            <person name="Bhattacharya S.S."/>
            <person name="Shirouzu T."/>
            <person name="Yoshinaga Y."/>
            <person name="Martin F.M."/>
            <person name="Grigoriev I.V."/>
            <person name="Hibbett D.S."/>
        </authorList>
    </citation>
    <scope>NUCLEOTIDE SEQUENCE [LARGE SCALE GENOMIC DNA]</scope>
    <source>
        <strain evidence="1 2">HHB12733</strain>
    </source>
</reference>
<dbReference type="Proteomes" id="UP000076842">
    <property type="component" value="Unassembled WGS sequence"/>
</dbReference>
<gene>
    <name evidence="1" type="ORF">CALCODRAFT_506478</name>
</gene>
<accession>A0A165IW84</accession>
<evidence type="ECO:0000313" key="1">
    <source>
        <dbReference type="EMBL" id="KZT61060.1"/>
    </source>
</evidence>
<protein>
    <submittedName>
        <fullName evidence="1">Uncharacterized protein</fullName>
    </submittedName>
</protein>
<keyword evidence="2" id="KW-1185">Reference proteome</keyword>
<dbReference type="InParanoid" id="A0A165IW84"/>
<evidence type="ECO:0000313" key="2">
    <source>
        <dbReference type="Proteomes" id="UP000076842"/>
    </source>
</evidence>
<dbReference type="AlphaFoldDB" id="A0A165IW84"/>
<dbReference type="EMBL" id="KV423926">
    <property type="protein sequence ID" value="KZT61060.1"/>
    <property type="molecule type" value="Genomic_DNA"/>
</dbReference>
<sequence length="356" mass="40272">MTQSPHFRDPVWQKIYDTLIKPALLEHESGRPVPIYHLKSTAQCPDGLEIPDNPRQRLCVVRIDVEGEQHLIADTCNAISRVPQADKRVVQMLRHALGSGDEFITRATLVVTFRWLFLIYPADKVSTVLSAISISGPSSAMPSPEVIERLAACSTPGDWLLEGVFKDLVQHAHREALRNLMKGITYQEMTEFESKTRARGRIDGQIEPPYIRTEIGNCGERPVIQWLFAMARTVVVAEARSSLTIKVVTIRKRFISEFIALLEQNSGFASMAFFTQATALMGGRIGKQLRVPPCWRCRLCFSFAKEAQAVTLNLLYDDKRGWHPIPTWTLSYLREFFRSEFAQTGALLLLQGEVEQ</sequence>
<organism evidence="1 2">
    <name type="scientific">Calocera cornea HHB12733</name>
    <dbReference type="NCBI Taxonomy" id="1353952"/>
    <lineage>
        <taxon>Eukaryota</taxon>
        <taxon>Fungi</taxon>
        <taxon>Dikarya</taxon>
        <taxon>Basidiomycota</taxon>
        <taxon>Agaricomycotina</taxon>
        <taxon>Dacrymycetes</taxon>
        <taxon>Dacrymycetales</taxon>
        <taxon>Dacrymycetaceae</taxon>
        <taxon>Calocera</taxon>
    </lineage>
</organism>
<proteinExistence type="predicted"/>